<organism evidence="2 3">
    <name type="scientific">Willisornis vidua</name>
    <name type="common">Xingu scale-backed antbird</name>
    <dbReference type="NCBI Taxonomy" id="1566151"/>
    <lineage>
        <taxon>Eukaryota</taxon>
        <taxon>Metazoa</taxon>
        <taxon>Chordata</taxon>
        <taxon>Craniata</taxon>
        <taxon>Vertebrata</taxon>
        <taxon>Euteleostomi</taxon>
        <taxon>Archelosauria</taxon>
        <taxon>Archosauria</taxon>
        <taxon>Dinosauria</taxon>
        <taxon>Saurischia</taxon>
        <taxon>Theropoda</taxon>
        <taxon>Coelurosauria</taxon>
        <taxon>Aves</taxon>
        <taxon>Neognathae</taxon>
        <taxon>Neoaves</taxon>
        <taxon>Telluraves</taxon>
        <taxon>Australaves</taxon>
        <taxon>Passeriformes</taxon>
        <taxon>Thamnophilidae</taxon>
        <taxon>Willisornis</taxon>
    </lineage>
</organism>
<reference evidence="2" key="1">
    <citation type="submission" date="2019-10" db="EMBL/GenBank/DDBJ databases">
        <authorList>
            <person name="Soares A.E.R."/>
            <person name="Aleixo A."/>
            <person name="Schneider P."/>
            <person name="Miyaki C.Y."/>
            <person name="Schneider M.P."/>
            <person name="Mello C."/>
            <person name="Vasconcelos A.T.R."/>
        </authorList>
    </citation>
    <scope>NUCLEOTIDE SEQUENCE</scope>
    <source>
        <tissue evidence="2">Muscle</tissue>
    </source>
</reference>
<gene>
    <name evidence="2" type="ORF">WISP_36884</name>
</gene>
<feature type="region of interest" description="Disordered" evidence="1">
    <location>
        <begin position="1"/>
        <end position="27"/>
    </location>
</feature>
<accession>A0ABQ9DID7</accession>
<dbReference type="EMBL" id="WHWB01032964">
    <property type="protein sequence ID" value="KAJ7422681.1"/>
    <property type="molecule type" value="Genomic_DNA"/>
</dbReference>
<name>A0ABQ9DID7_9PASS</name>
<evidence type="ECO:0000313" key="3">
    <source>
        <dbReference type="Proteomes" id="UP001145742"/>
    </source>
</evidence>
<proteinExistence type="predicted"/>
<feature type="region of interest" description="Disordered" evidence="1">
    <location>
        <begin position="102"/>
        <end position="124"/>
    </location>
</feature>
<dbReference type="Proteomes" id="UP001145742">
    <property type="component" value="Unassembled WGS sequence"/>
</dbReference>
<sequence>MADGSTPSPPPQDSPQPPQSPQPSHRFFVSFPGYLKCHTDDGAEAKEETASEELYDTVNSTIVSADSIRFFVNVNLEGAPRATGDEEKSWLLAPRIFQGEQRPETSGLGLNGDHSAHNSHISSH</sequence>
<feature type="compositionally biased region" description="Pro residues" evidence="1">
    <location>
        <begin position="7"/>
        <end position="21"/>
    </location>
</feature>
<evidence type="ECO:0000313" key="2">
    <source>
        <dbReference type="EMBL" id="KAJ7422681.1"/>
    </source>
</evidence>
<protein>
    <submittedName>
        <fullName evidence="2">Uncharacterized protein</fullName>
    </submittedName>
</protein>
<evidence type="ECO:0000256" key="1">
    <source>
        <dbReference type="SAM" id="MobiDB-lite"/>
    </source>
</evidence>
<keyword evidence="3" id="KW-1185">Reference proteome</keyword>
<comment type="caution">
    <text evidence="2">The sequence shown here is derived from an EMBL/GenBank/DDBJ whole genome shotgun (WGS) entry which is preliminary data.</text>
</comment>